<dbReference type="OrthoDB" id="9808046at2"/>
<evidence type="ECO:0000313" key="3">
    <source>
        <dbReference type="Proteomes" id="UP000238954"/>
    </source>
</evidence>
<name>A0A2S8B865_9SPHN</name>
<gene>
    <name evidence="2" type="ORF">CVO77_09175</name>
</gene>
<dbReference type="AlphaFoldDB" id="A0A2S8B865"/>
<dbReference type="EMBL" id="PHFW01000002">
    <property type="protein sequence ID" value="PQM28602.1"/>
    <property type="molecule type" value="Genomic_DNA"/>
</dbReference>
<dbReference type="InterPro" id="IPR001466">
    <property type="entry name" value="Beta-lactam-related"/>
</dbReference>
<dbReference type="SUPFAM" id="SSF56601">
    <property type="entry name" value="beta-lactamase/transpeptidase-like"/>
    <property type="match status" value="1"/>
</dbReference>
<reference evidence="3" key="1">
    <citation type="submission" date="2017-11" db="EMBL/GenBank/DDBJ databases">
        <title>The complete genome sequence of Sphingopyxis pomeranensis sp. nov. strain WS5A3p.</title>
        <authorList>
            <person name="Kaminski M.A."/>
        </authorList>
    </citation>
    <scope>NUCLEOTIDE SEQUENCE [LARGE SCALE GENOMIC DNA]</scope>
    <source>
        <strain evidence="3">WS5A3p</strain>
    </source>
</reference>
<dbReference type="Gene3D" id="3.40.710.10">
    <property type="entry name" value="DD-peptidase/beta-lactamase superfamily"/>
    <property type="match status" value="1"/>
</dbReference>
<protein>
    <submittedName>
        <fullName evidence="2">Serine hydrolase</fullName>
    </submittedName>
</protein>
<proteinExistence type="predicted"/>
<dbReference type="InterPro" id="IPR012338">
    <property type="entry name" value="Beta-lactam/transpept-like"/>
</dbReference>
<sequence>MTMMVSRRGFFGGMALGGAGMLLPRAAFAWKADGAALYPATDDFIKGFVDRRELAGTLAAIGRGQAALDVFGAGTQAMDSAKPVDGDTIWRLYSMTKPVTGMAAMLLIEEGRMALDQPIADFLPAFANMTVQNTPDGSITDVRPAKGPITVRQLLTHSAGLGYNIIQKGPIRDAYNAAGILGGQVSRLPIPGFPQSSSAPSLAVFADRLAKLPLVYEPGTRWSYSVGLDLMGRVIEVVSGQPFDTFLKARFFDPLGMTSTGFQVAAADVGRLSTNYAPFGGALLPIDPATSSIYLDKPPIPYGGGGLVSTARDYDRFLAMLLGEGAIDGVRILKPETARLAMSNLLSDTVDRKGSFVEGEGFGAGGRVSLASSPTGEGVYGWGGAAGTIAFVDRKRGYRVGGYTQYMPSEALPFQRDFGKAFYKDIFSQALHTDGAP</sequence>
<dbReference type="GO" id="GO:0016787">
    <property type="term" value="F:hydrolase activity"/>
    <property type="evidence" value="ECO:0007669"/>
    <property type="project" value="UniProtKB-KW"/>
</dbReference>
<dbReference type="InterPro" id="IPR050789">
    <property type="entry name" value="Diverse_Enzym_Activities"/>
</dbReference>
<dbReference type="PROSITE" id="PS51318">
    <property type="entry name" value="TAT"/>
    <property type="match status" value="1"/>
</dbReference>
<dbReference type="PANTHER" id="PTHR43283">
    <property type="entry name" value="BETA-LACTAMASE-RELATED"/>
    <property type="match status" value="1"/>
</dbReference>
<evidence type="ECO:0000259" key="1">
    <source>
        <dbReference type="Pfam" id="PF00144"/>
    </source>
</evidence>
<comment type="caution">
    <text evidence="2">The sequence shown here is derived from an EMBL/GenBank/DDBJ whole genome shotgun (WGS) entry which is preliminary data.</text>
</comment>
<keyword evidence="3" id="KW-1185">Reference proteome</keyword>
<organism evidence="2 3">
    <name type="scientific">Sphingopyxis lindanitolerans</name>
    <dbReference type="NCBI Taxonomy" id="2054227"/>
    <lineage>
        <taxon>Bacteria</taxon>
        <taxon>Pseudomonadati</taxon>
        <taxon>Pseudomonadota</taxon>
        <taxon>Alphaproteobacteria</taxon>
        <taxon>Sphingomonadales</taxon>
        <taxon>Sphingomonadaceae</taxon>
        <taxon>Sphingopyxis</taxon>
    </lineage>
</organism>
<evidence type="ECO:0000313" key="2">
    <source>
        <dbReference type="EMBL" id="PQM28602.1"/>
    </source>
</evidence>
<dbReference type="PANTHER" id="PTHR43283:SF3">
    <property type="entry name" value="BETA-LACTAMASE FAMILY PROTEIN (AFU_ORTHOLOGUE AFUA_5G07500)"/>
    <property type="match status" value="1"/>
</dbReference>
<dbReference type="Proteomes" id="UP000238954">
    <property type="component" value="Chromosome"/>
</dbReference>
<dbReference type="RefSeq" id="WP_105998771.1">
    <property type="nucleotide sequence ID" value="NZ_CM009578.1"/>
</dbReference>
<accession>A0A2S8B865</accession>
<dbReference type="Pfam" id="PF00144">
    <property type="entry name" value="Beta-lactamase"/>
    <property type="match status" value="1"/>
</dbReference>
<dbReference type="InterPro" id="IPR006311">
    <property type="entry name" value="TAT_signal"/>
</dbReference>
<keyword evidence="2" id="KW-0378">Hydrolase</keyword>
<feature type="domain" description="Beta-lactamase-related" evidence="1">
    <location>
        <begin position="42"/>
        <end position="410"/>
    </location>
</feature>